<keyword evidence="1" id="KW-0813">Transport</keyword>
<dbReference type="EMBL" id="MFGW01000079">
    <property type="protein sequence ID" value="OGF66871.1"/>
    <property type="molecule type" value="Genomic_DNA"/>
</dbReference>
<dbReference type="GO" id="GO:0015627">
    <property type="term" value="C:type II protein secretion system complex"/>
    <property type="evidence" value="ECO:0007669"/>
    <property type="project" value="TreeGrafter"/>
</dbReference>
<sequence length="848" mass="95084">MKVNVNAHFLSRLNVLLSKKSIALLMLFMTILLLSGCAGSINYRKGEKMEKRKNWDRAVEYYTKALKASPDNVMYKMHYRRALISASQEHYAKGLALYEQGQDSRQMLEAAVAEFQIAINYDATNQMAAVEMHNAIKKLKELQEKDRLEKSTLLKMKEDVEKKYPLINILRPSSKTKIDLKFSEESVKNIIATLAKIAGINIIFDRDVRDDKFSIEFHNVTFREALEQILAANTLFYKIIDDNTILISVDNPQKRRQYEEQVVMTFYLSNAELNDVVNLVRNVTQIQKIATNPQLNAITIKDTPEKIAIAQRIIEANDKSKSEVLLNVEILEVNKTIARRYGIDINPLYEVTQQLDTGAGAGILRGNQFKYIDAADWVFTIPSITYRMLRTDSHTKVLAKPQIRASEGQQVQVRLGNRIPIPITTFSGIGAVPQQTPQAGLVSPITNYQQQDVGINIDVTPRVHHNREVTLNIRFELTSIAGQGRTVNEPPTIGNRTVNTIIRLMDGETNLLAGLLREDERRAMRGFPGIEKIPLLRSIFAANEENIEQTDVIFTITPQILRMPNITEEDLQPLWVGTEDQPRLRTAPPISIFDEELQKEEITPEEIPPASAPDEQRKKEEVVTPVTPEQPSPQETSPPSQQIQPPTEEEQPPPPDESNIVEPLPEQQPTPPDTVQPEKETPPPQETTPEQPPKREKEAPKSEPQKEKPKTTIISGNIIAPPIAKIGDDIVIAISLNHVVEIINATFSLSFDPGLMQLQEVREGELLQVSPTSSMSTALDLSQKILSVQIASDSEDTGITGNGVLCYIQFKATAKGTVQLSIPASQFVDKYNAAFPGQFLVISLTIQE</sequence>
<keyword evidence="4" id="KW-0802">TPR repeat</keyword>
<feature type="region of interest" description="Disordered" evidence="6">
    <location>
        <begin position="594"/>
        <end position="713"/>
    </location>
</feature>
<feature type="compositionally biased region" description="Low complexity" evidence="6">
    <location>
        <begin position="627"/>
        <end position="646"/>
    </location>
</feature>
<dbReference type="InterPro" id="IPR004846">
    <property type="entry name" value="T2SS/T3SS_dom"/>
</dbReference>
<dbReference type="SUPFAM" id="SSF48452">
    <property type="entry name" value="TPR-like"/>
    <property type="match status" value="2"/>
</dbReference>
<feature type="compositionally biased region" description="Basic and acidic residues" evidence="6">
    <location>
        <begin position="692"/>
        <end position="710"/>
    </location>
</feature>
<accession>A0A1F5VUW7</accession>
<evidence type="ECO:0000256" key="4">
    <source>
        <dbReference type="PROSITE-ProRule" id="PRU00339"/>
    </source>
</evidence>
<dbReference type="InterPro" id="IPR050810">
    <property type="entry name" value="Bact_Secretion_Sys_Channel"/>
</dbReference>
<dbReference type="InterPro" id="IPR011990">
    <property type="entry name" value="TPR-like_helical_dom_sf"/>
</dbReference>
<dbReference type="SMART" id="SM00965">
    <property type="entry name" value="STN"/>
    <property type="match status" value="1"/>
</dbReference>
<evidence type="ECO:0000313" key="8">
    <source>
        <dbReference type="EMBL" id="OGF66871.1"/>
    </source>
</evidence>
<keyword evidence="2" id="KW-0472">Membrane</keyword>
<proteinExistence type="inferred from homology"/>
<dbReference type="CDD" id="cd08547">
    <property type="entry name" value="Type_II_cohesin"/>
    <property type="match status" value="1"/>
</dbReference>
<dbReference type="InterPro" id="IPR019734">
    <property type="entry name" value="TPR_rpt"/>
</dbReference>
<dbReference type="InterPro" id="IPR032508">
    <property type="entry name" value="FecR_C"/>
</dbReference>
<dbReference type="PANTHER" id="PTHR30332">
    <property type="entry name" value="PROBABLE GENERAL SECRETION PATHWAY PROTEIN D"/>
    <property type="match status" value="1"/>
</dbReference>
<dbReference type="GO" id="GO:0019867">
    <property type="term" value="C:outer membrane"/>
    <property type="evidence" value="ECO:0007669"/>
    <property type="project" value="InterPro"/>
</dbReference>
<dbReference type="Pfam" id="PF00963">
    <property type="entry name" value="Cohesin"/>
    <property type="match status" value="1"/>
</dbReference>
<evidence type="ECO:0000256" key="1">
    <source>
        <dbReference type="ARBA" id="ARBA00022448"/>
    </source>
</evidence>
<gene>
    <name evidence="8" type="ORF">A2Y62_01335</name>
</gene>
<evidence type="ECO:0000259" key="7">
    <source>
        <dbReference type="SMART" id="SM00965"/>
    </source>
</evidence>
<dbReference type="GO" id="GO:0030246">
    <property type="term" value="F:carbohydrate binding"/>
    <property type="evidence" value="ECO:0007669"/>
    <property type="project" value="InterPro"/>
</dbReference>
<dbReference type="Gene3D" id="2.60.40.680">
    <property type="match status" value="1"/>
</dbReference>
<dbReference type="GO" id="GO:0000272">
    <property type="term" value="P:polysaccharide catabolic process"/>
    <property type="evidence" value="ECO:0007669"/>
    <property type="project" value="InterPro"/>
</dbReference>
<evidence type="ECO:0000256" key="6">
    <source>
        <dbReference type="SAM" id="MobiDB-lite"/>
    </source>
</evidence>
<dbReference type="SMART" id="SM00028">
    <property type="entry name" value="TPR"/>
    <property type="match status" value="2"/>
</dbReference>
<dbReference type="AlphaFoldDB" id="A0A1F5VUW7"/>
<dbReference type="PANTHER" id="PTHR30332:SF17">
    <property type="entry name" value="TYPE IV PILIATION SYSTEM PROTEIN DR_0774-RELATED"/>
    <property type="match status" value="1"/>
</dbReference>
<feature type="repeat" description="TPR" evidence="4">
    <location>
        <begin position="39"/>
        <end position="72"/>
    </location>
</feature>
<dbReference type="InterPro" id="IPR008965">
    <property type="entry name" value="CBM2/CBM3_carb-bd_dom_sf"/>
</dbReference>
<reference evidence="8 9" key="1">
    <citation type="journal article" date="2016" name="Nat. Commun.">
        <title>Thousands of microbial genomes shed light on interconnected biogeochemical processes in an aquifer system.</title>
        <authorList>
            <person name="Anantharaman K."/>
            <person name="Brown C.T."/>
            <person name="Hug L.A."/>
            <person name="Sharon I."/>
            <person name="Castelle C.J."/>
            <person name="Probst A.J."/>
            <person name="Thomas B.C."/>
            <person name="Singh A."/>
            <person name="Wilkins M.J."/>
            <person name="Karaoz U."/>
            <person name="Brodie E.L."/>
            <person name="Williams K.H."/>
            <person name="Hubbard S.S."/>
            <person name="Banfield J.F."/>
        </authorList>
    </citation>
    <scope>NUCLEOTIDE SEQUENCE [LARGE SCALE GENOMIC DNA]</scope>
</reference>
<evidence type="ECO:0000256" key="5">
    <source>
        <dbReference type="RuleBase" id="RU004003"/>
    </source>
</evidence>
<keyword evidence="3" id="KW-0998">Cell outer membrane</keyword>
<dbReference type="InterPro" id="IPR002102">
    <property type="entry name" value="Cohesin_dom"/>
</dbReference>
<dbReference type="PROSITE" id="PS50005">
    <property type="entry name" value="TPR"/>
    <property type="match status" value="1"/>
</dbReference>
<dbReference type="Pfam" id="PF16344">
    <property type="entry name" value="FecR_C"/>
    <property type="match status" value="1"/>
</dbReference>
<dbReference type="Pfam" id="PF00263">
    <property type="entry name" value="Secretin"/>
    <property type="match status" value="1"/>
</dbReference>
<dbReference type="PRINTS" id="PR00811">
    <property type="entry name" value="BCTERIALGSPD"/>
</dbReference>
<dbReference type="SUPFAM" id="SSF49384">
    <property type="entry name" value="Carbohydrate-binding domain"/>
    <property type="match status" value="1"/>
</dbReference>
<dbReference type="InterPro" id="IPR001775">
    <property type="entry name" value="GspD/PilQ"/>
</dbReference>
<evidence type="ECO:0000256" key="2">
    <source>
        <dbReference type="ARBA" id="ARBA00023136"/>
    </source>
</evidence>
<comment type="similarity">
    <text evidence="5">Belongs to the bacterial secretin family.</text>
</comment>
<dbReference type="Proteomes" id="UP000178943">
    <property type="component" value="Unassembled WGS sequence"/>
</dbReference>
<protein>
    <recommendedName>
        <fullName evidence="7">Secretin/TonB short N-terminal domain-containing protein</fullName>
    </recommendedName>
</protein>
<name>A0A1F5VUW7_9BACT</name>
<dbReference type="InterPro" id="IPR011662">
    <property type="entry name" value="Secretin/TonB_short_N"/>
</dbReference>
<feature type="domain" description="Secretin/TonB short N-terminal" evidence="7">
    <location>
        <begin position="200"/>
        <end position="250"/>
    </location>
</feature>
<comment type="caution">
    <text evidence="8">The sequence shown here is derived from an EMBL/GenBank/DDBJ whole genome shotgun (WGS) entry which is preliminary data.</text>
</comment>
<dbReference type="Gene3D" id="1.25.40.10">
    <property type="entry name" value="Tetratricopeptide repeat domain"/>
    <property type="match status" value="1"/>
</dbReference>
<dbReference type="STRING" id="1817863.A2Y62_01335"/>
<organism evidence="8 9">
    <name type="scientific">Candidatus Fischerbacteria bacterium RBG_13_37_8</name>
    <dbReference type="NCBI Taxonomy" id="1817863"/>
    <lineage>
        <taxon>Bacteria</taxon>
        <taxon>Candidatus Fischeribacteriota</taxon>
    </lineage>
</organism>
<dbReference type="GO" id="GO:0009306">
    <property type="term" value="P:protein secretion"/>
    <property type="evidence" value="ECO:0007669"/>
    <property type="project" value="InterPro"/>
</dbReference>
<evidence type="ECO:0000313" key="9">
    <source>
        <dbReference type="Proteomes" id="UP000178943"/>
    </source>
</evidence>
<dbReference type="Gene3D" id="3.30.1370.130">
    <property type="match status" value="1"/>
</dbReference>
<evidence type="ECO:0000256" key="3">
    <source>
        <dbReference type="ARBA" id="ARBA00023237"/>
    </source>
</evidence>